<gene>
    <name evidence="2" type="ORF">Aglo03_13430</name>
</gene>
<feature type="domain" description="SnoaL-like" evidence="1">
    <location>
        <begin position="8"/>
        <end position="111"/>
    </location>
</feature>
<comment type="caution">
    <text evidence="2">The sequence shown here is derived from an EMBL/GenBank/DDBJ whole genome shotgun (WGS) entry which is preliminary data.</text>
</comment>
<evidence type="ECO:0000313" key="3">
    <source>
        <dbReference type="Proteomes" id="UP001165042"/>
    </source>
</evidence>
<dbReference type="Proteomes" id="UP001165042">
    <property type="component" value="Unassembled WGS sequence"/>
</dbReference>
<organism evidence="2 3">
    <name type="scientific">Actinokineospora globicatena</name>
    <dbReference type="NCBI Taxonomy" id="103729"/>
    <lineage>
        <taxon>Bacteria</taxon>
        <taxon>Bacillati</taxon>
        <taxon>Actinomycetota</taxon>
        <taxon>Actinomycetes</taxon>
        <taxon>Pseudonocardiales</taxon>
        <taxon>Pseudonocardiaceae</taxon>
        <taxon>Actinokineospora</taxon>
    </lineage>
</organism>
<dbReference type="Gene3D" id="3.10.450.50">
    <property type="match status" value="1"/>
</dbReference>
<dbReference type="InterPro" id="IPR032710">
    <property type="entry name" value="NTF2-like_dom_sf"/>
</dbReference>
<keyword evidence="2" id="KW-0413">Isomerase</keyword>
<reference evidence="2" key="1">
    <citation type="submission" date="2023-02" db="EMBL/GenBank/DDBJ databases">
        <title>Actinokineospora globicatena NBRC 15670.</title>
        <authorList>
            <person name="Ichikawa N."/>
            <person name="Sato H."/>
            <person name="Tonouchi N."/>
        </authorList>
    </citation>
    <scope>NUCLEOTIDE SEQUENCE</scope>
    <source>
        <strain evidence="2">NBRC 15670</strain>
    </source>
</reference>
<evidence type="ECO:0000313" key="2">
    <source>
        <dbReference type="EMBL" id="GLW90527.1"/>
    </source>
</evidence>
<keyword evidence="3" id="KW-1185">Reference proteome</keyword>
<dbReference type="InterPro" id="IPR037401">
    <property type="entry name" value="SnoaL-like"/>
</dbReference>
<protein>
    <submittedName>
        <fullName evidence="2">Isomerase</fullName>
    </submittedName>
</protein>
<dbReference type="GO" id="GO:0016853">
    <property type="term" value="F:isomerase activity"/>
    <property type="evidence" value="ECO:0007669"/>
    <property type="project" value="UniProtKB-KW"/>
</dbReference>
<name>A0A9W6V6M2_9PSEU</name>
<dbReference type="SUPFAM" id="SSF54427">
    <property type="entry name" value="NTF2-like"/>
    <property type="match status" value="1"/>
</dbReference>
<accession>A0A9W6V6M2</accession>
<dbReference type="AlphaFoldDB" id="A0A9W6V6M2"/>
<sequence length="121" mass="13244">MSDLNAVVDAYLAVWNRTDATSRREMIEQLWAEDGTYVDPLASVQGWSGIDHVVAGAQAQFTGMRFARGATYDEHHNIVRFTWELIPTVGAEALVVGFDVAVVNDDGRIAAVYGFLDKVPG</sequence>
<evidence type="ECO:0000259" key="1">
    <source>
        <dbReference type="Pfam" id="PF12680"/>
    </source>
</evidence>
<dbReference type="RefSeq" id="WP_285608587.1">
    <property type="nucleotide sequence ID" value="NZ_BSSD01000001.1"/>
</dbReference>
<dbReference type="EMBL" id="BSSD01000001">
    <property type="protein sequence ID" value="GLW90527.1"/>
    <property type="molecule type" value="Genomic_DNA"/>
</dbReference>
<proteinExistence type="predicted"/>
<dbReference type="Pfam" id="PF12680">
    <property type="entry name" value="SnoaL_2"/>
    <property type="match status" value="1"/>
</dbReference>